<dbReference type="Pfam" id="PF01381">
    <property type="entry name" value="HTH_3"/>
    <property type="match status" value="1"/>
</dbReference>
<feature type="transmembrane region" description="Helical" evidence="2">
    <location>
        <begin position="147"/>
        <end position="167"/>
    </location>
</feature>
<keyword evidence="2" id="KW-0812">Transmembrane</keyword>
<dbReference type="KEGG" id="wei:EQG49_06775"/>
<dbReference type="PROSITE" id="PS50943">
    <property type="entry name" value="HTH_CROC1"/>
    <property type="match status" value="1"/>
</dbReference>
<dbReference type="SMART" id="SM00530">
    <property type="entry name" value="HTH_XRE"/>
    <property type="match status" value="1"/>
</dbReference>
<dbReference type="PANTHER" id="PTHR46558:SF13">
    <property type="entry name" value="HTH-TYPE TRANSCRIPTIONAL REGULATOR IMMR"/>
    <property type="match status" value="1"/>
</dbReference>
<dbReference type="CDD" id="cd00093">
    <property type="entry name" value="HTH_XRE"/>
    <property type="match status" value="1"/>
</dbReference>
<keyword evidence="5" id="KW-1185">Reference proteome</keyword>
<gene>
    <name evidence="4" type="ORF">EQG49_06775</name>
</gene>
<dbReference type="Proteomes" id="UP000292886">
    <property type="component" value="Chromosome"/>
</dbReference>
<dbReference type="SUPFAM" id="SSF47413">
    <property type="entry name" value="lambda repressor-like DNA-binding domains"/>
    <property type="match status" value="1"/>
</dbReference>
<dbReference type="OrthoDB" id="4427456at2"/>
<sequence>MGILNLIQNFLGGDIMTELGSTLKQARETMGLSQTSVADSLHVSRQAISRWENDRGYPDIDNLTELATLYNVTVDQLLGHKTDSTNIIPAQTDKLAQITHVSQHEAADNSLILIILAVIASLATPIGLILGPLVLKLNKKRNSLFKIVLFLAIIAILINVYDLFLILNNYFDWFSVSHVNGPN</sequence>
<evidence type="ECO:0000313" key="4">
    <source>
        <dbReference type="EMBL" id="QBO36185.1"/>
    </source>
</evidence>
<keyword evidence="2" id="KW-1133">Transmembrane helix</keyword>
<dbReference type="Gene3D" id="1.10.260.40">
    <property type="entry name" value="lambda repressor-like DNA-binding domains"/>
    <property type="match status" value="1"/>
</dbReference>
<feature type="domain" description="HTH cro/C1-type" evidence="3">
    <location>
        <begin position="23"/>
        <end position="77"/>
    </location>
</feature>
<organism evidence="4 5">
    <name type="scientific">Periweissella cryptocerci</name>
    <dbReference type="NCBI Taxonomy" id="2506420"/>
    <lineage>
        <taxon>Bacteria</taxon>
        <taxon>Bacillati</taxon>
        <taxon>Bacillota</taxon>
        <taxon>Bacilli</taxon>
        <taxon>Lactobacillales</taxon>
        <taxon>Lactobacillaceae</taxon>
        <taxon>Periweissella</taxon>
    </lineage>
</organism>
<feature type="transmembrane region" description="Helical" evidence="2">
    <location>
        <begin position="111"/>
        <end position="135"/>
    </location>
</feature>
<evidence type="ECO:0000259" key="3">
    <source>
        <dbReference type="PROSITE" id="PS50943"/>
    </source>
</evidence>
<protein>
    <submittedName>
        <fullName evidence="4">XRE family transcriptional regulator</fullName>
    </submittedName>
</protein>
<dbReference type="EMBL" id="CP037940">
    <property type="protein sequence ID" value="QBO36185.1"/>
    <property type="molecule type" value="Genomic_DNA"/>
</dbReference>
<dbReference type="PANTHER" id="PTHR46558">
    <property type="entry name" value="TRACRIPTIONAL REGULATORY PROTEIN-RELATED-RELATED"/>
    <property type="match status" value="1"/>
</dbReference>
<accession>A0A4V1AIP1</accession>
<dbReference type="InterPro" id="IPR010982">
    <property type="entry name" value="Lambda_DNA-bd_dom_sf"/>
</dbReference>
<keyword evidence="1" id="KW-0238">DNA-binding</keyword>
<reference evidence="5" key="1">
    <citation type="submission" date="2019-03" db="EMBL/GenBank/DDBJ databases">
        <title>Weissella sp. 26KH-42 Genome sequencing.</title>
        <authorList>
            <person name="Heo J."/>
            <person name="Kim S.-J."/>
            <person name="Kim J.-S."/>
            <person name="Hong S.-B."/>
            <person name="Kwon S.-W."/>
        </authorList>
    </citation>
    <scope>NUCLEOTIDE SEQUENCE [LARGE SCALE GENOMIC DNA]</scope>
    <source>
        <strain evidence="5">26KH-42</strain>
    </source>
</reference>
<evidence type="ECO:0000313" key="5">
    <source>
        <dbReference type="Proteomes" id="UP000292886"/>
    </source>
</evidence>
<dbReference type="AlphaFoldDB" id="A0A4V1AIP1"/>
<evidence type="ECO:0000256" key="2">
    <source>
        <dbReference type="SAM" id="Phobius"/>
    </source>
</evidence>
<name>A0A4V1AIP1_9LACO</name>
<keyword evidence="2" id="KW-0472">Membrane</keyword>
<dbReference type="InterPro" id="IPR001387">
    <property type="entry name" value="Cro/C1-type_HTH"/>
</dbReference>
<dbReference type="GO" id="GO:0003677">
    <property type="term" value="F:DNA binding"/>
    <property type="evidence" value="ECO:0007669"/>
    <property type="project" value="UniProtKB-KW"/>
</dbReference>
<evidence type="ECO:0000256" key="1">
    <source>
        <dbReference type="ARBA" id="ARBA00023125"/>
    </source>
</evidence>
<proteinExistence type="predicted"/>